<evidence type="ECO:0000256" key="1">
    <source>
        <dbReference type="SAM" id="MobiDB-lite"/>
    </source>
</evidence>
<comment type="caution">
    <text evidence="2">The sequence shown here is derived from an EMBL/GenBank/DDBJ whole genome shotgun (WGS) entry which is preliminary data.</text>
</comment>
<protein>
    <submittedName>
        <fullName evidence="2">Uncharacterized protein</fullName>
    </submittedName>
</protein>
<dbReference type="GeneID" id="116204128"/>
<dbReference type="EMBL" id="MTKT01005739">
    <property type="protein sequence ID" value="OWM65070.1"/>
    <property type="molecule type" value="Genomic_DNA"/>
</dbReference>
<evidence type="ECO:0000313" key="4">
    <source>
        <dbReference type="Proteomes" id="UP000197138"/>
    </source>
</evidence>
<dbReference type="OrthoDB" id="774437at2759"/>
<dbReference type="EMBL" id="PGOL01000113">
    <property type="protein sequence ID" value="PKI76546.1"/>
    <property type="molecule type" value="Genomic_DNA"/>
</dbReference>
<dbReference type="Proteomes" id="UP000233551">
    <property type="component" value="Unassembled WGS sequence"/>
</dbReference>
<accession>A0A218VYB2</accession>
<evidence type="ECO:0000313" key="3">
    <source>
        <dbReference type="EMBL" id="PKI76546.1"/>
    </source>
</evidence>
<organism evidence="2 4">
    <name type="scientific">Punica granatum</name>
    <name type="common">Pomegranate</name>
    <dbReference type="NCBI Taxonomy" id="22663"/>
    <lineage>
        <taxon>Eukaryota</taxon>
        <taxon>Viridiplantae</taxon>
        <taxon>Streptophyta</taxon>
        <taxon>Embryophyta</taxon>
        <taxon>Tracheophyta</taxon>
        <taxon>Spermatophyta</taxon>
        <taxon>Magnoliopsida</taxon>
        <taxon>eudicotyledons</taxon>
        <taxon>Gunneridae</taxon>
        <taxon>Pentapetalae</taxon>
        <taxon>rosids</taxon>
        <taxon>malvids</taxon>
        <taxon>Myrtales</taxon>
        <taxon>Lythraceae</taxon>
        <taxon>Punica</taxon>
    </lineage>
</organism>
<feature type="region of interest" description="Disordered" evidence="1">
    <location>
        <begin position="1"/>
        <end position="27"/>
    </location>
</feature>
<sequence length="122" mass="13081">MVTAIMHRIPSLDKPGPGGSGLPREEDNCGVRVIAGDNTGAVLQPQMDHEKSGHSLHGPVEAGDKEDGGPISTYMNSNFQLISNSIMMGGSHKVHNPGVRMEISDFVEHGTGHSKHYGQQKR</sequence>
<dbReference type="Proteomes" id="UP000197138">
    <property type="component" value="Unassembled WGS sequence"/>
</dbReference>
<evidence type="ECO:0000313" key="5">
    <source>
        <dbReference type="Proteomes" id="UP000233551"/>
    </source>
</evidence>
<gene>
    <name evidence="2" type="ORF">CDL15_Pgr028788</name>
    <name evidence="3" type="ORF">CRG98_003097</name>
</gene>
<reference evidence="4" key="1">
    <citation type="journal article" date="2017" name="Plant J.">
        <title>The pomegranate (Punica granatum L.) genome and the genomics of punicalagin biosynthesis.</title>
        <authorList>
            <person name="Qin G."/>
            <person name="Xu C."/>
            <person name="Ming R."/>
            <person name="Tang H."/>
            <person name="Guyot R."/>
            <person name="Kramer E.M."/>
            <person name="Hu Y."/>
            <person name="Yi X."/>
            <person name="Qi Y."/>
            <person name="Xu X."/>
            <person name="Gao Z."/>
            <person name="Pan H."/>
            <person name="Jian J."/>
            <person name="Tian Y."/>
            <person name="Yue Z."/>
            <person name="Xu Y."/>
        </authorList>
    </citation>
    <scope>NUCLEOTIDE SEQUENCE [LARGE SCALE GENOMIC DNA]</scope>
    <source>
        <strain evidence="4">cv. Dabenzi</strain>
    </source>
</reference>
<reference evidence="2" key="2">
    <citation type="submission" date="2017-06" db="EMBL/GenBank/DDBJ databases">
        <title>The pomegranate genome and the genomics of punicalagin biosynthesis.</title>
        <authorList>
            <person name="Xu C."/>
        </authorList>
    </citation>
    <scope>NUCLEOTIDE SEQUENCE [LARGE SCALE GENOMIC DNA]</scope>
    <source>
        <tissue evidence="2">Fresh leaf</tissue>
    </source>
</reference>
<reference evidence="3 5" key="3">
    <citation type="submission" date="2017-11" db="EMBL/GenBank/DDBJ databases">
        <title>De-novo sequencing of pomegranate (Punica granatum L.) genome.</title>
        <authorList>
            <person name="Akparov Z."/>
            <person name="Amiraslanov A."/>
            <person name="Hajiyeva S."/>
            <person name="Abbasov M."/>
            <person name="Kaur K."/>
            <person name="Hamwieh A."/>
            <person name="Solovyev V."/>
            <person name="Salamov A."/>
            <person name="Braich B."/>
            <person name="Kosarev P."/>
            <person name="Mahmoud A."/>
            <person name="Hajiyev E."/>
            <person name="Babayeva S."/>
            <person name="Izzatullayeva V."/>
            <person name="Mammadov A."/>
            <person name="Mammadov A."/>
            <person name="Sharifova S."/>
            <person name="Ojaghi J."/>
            <person name="Eynullazada K."/>
            <person name="Bayramov B."/>
            <person name="Abdulazimova A."/>
            <person name="Shahmuradov I."/>
        </authorList>
    </citation>
    <scope>NUCLEOTIDE SEQUENCE [LARGE SCALE GENOMIC DNA]</scope>
    <source>
        <strain evidence="3">AG2017</strain>
        <strain evidence="5">cv. AG2017</strain>
        <tissue evidence="3">Leaf</tissue>
    </source>
</reference>
<keyword evidence="5" id="KW-1185">Reference proteome</keyword>
<dbReference type="AlphaFoldDB" id="A0A218VYB2"/>
<evidence type="ECO:0000313" key="2">
    <source>
        <dbReference type="EMBL" id="OWM65070.1"/>
    </source>
</evidence>
<feature type="region of interest" description="Disordered" evidence="1">
    <location>
        <begin position="47"/>
        <end position="72"/>
    </location>
</feature>
<name>A0A218VYB2_PUNGR</name>
<proteinExistence type="predicted"/>
<dbReference type="STRING" id="22663.A0A218VYB2"/>